<keyword evidence="3" id="KW-1185">Reference proteome</keyword>
<organism evidence="2 3">
    <name type="scientific">Crenichthys baileyi</name>
    <name type="common">White River springfish</name>
    <dbReference type="NCBI Taxonomy" id="28760"/>
    <lineage>
        <taxon>Eukaryota</taxon>
        <taxon>Metazoa</taxon>
        <taxon>Chordata</taxon>
        <taxon>Craniata</taxon>
        <taxon>Vertebrata</taxon>
        <taxon>Euteleostomi</taxon>
        <taxon>Actinopterygii</taxon>
        <taxon>Neopterygii</taxon>
        <taxon>Teleostei</taxon>
        <taxon>Neoteleostei</taxon>
        <taxon>Acanthomorphata</taxon>
        <taxon>Ovalentaria</taxon>
        <taxon>Atherinomorphae</taxon>
        <taxon>Cyprinodontiformes</taxon>
        <taxon>Goodeidae</taxon>
        <taxon>Crenichthys</taxon>
    </lineage>
</organism>
<comment type="caution">
    <text evidence="2">The sequence shown here is derived from an EMBL/GenBank/DDBJ whole genome shotgun (WGS) entry which is preliminary data.</text>
</comment>
<dbReference type="EMBL" id="JAHHUM010002605">
    <property type="protein sequence ID" value="KAK5602707.1"/>
    <property type="molecule type" value="Genomic_DNA"/>
</dbReference>
<gene>
    <name evidence="2" type="ORF">CRENBAI_003686</name>
</gene>
<dbReference type="Pfam" id="PF22589">
    <property type="entry name" value="SPMIP1"/>
    <property type="match status" value="1"/>
</dbReference>
<dbReference type="PANTHER" id="PTHR35826">
    <property type="entry name" value="PROTEIN ATP6V1FNB-LIKE"/>
    <property type="match status" value="1"/>
</dbReference>
<reference evidence="2 3" key="1">
    <citation type="submission" date="2021-06" db="EMBL/GenBank/DDBJ databases">
        <authorList>
            <person name="Palmer J.M."/>
        </authorList>
    </citation>
    <scope>NUCLEOTIDE SEQUENCE [LARGE SCALE GENOMIC DNA]</scope>
    <source>
        <strain evidence="2 3">MEX-2019</strain>
        <tissue evidence="2">Muscle</tissue>
    </source>
</reference>
<dbReference type="Proteomes" id="UP001311232">
    <property type="component" value="Unassembled WGS sequence"/>
</dbReference>
<dbReference type="InterPro" id="IPR054323">
    <property type="entry name" value="SPMIP1_C"/>
</dbReference>
<dbReference type="PANTHER" id="PTHR35826:SF5">
    <property type="entry name" value="GENE 45521-RELATED"/>
    <property type="match status" value="1"/>
</dbReference>
<evidence type="ECO:0000259" key="1">
    <source>
        <dbReference type="Pfam" id="PF22589"/>
    </source>
</evidence>
<feature type="domain" description="Sperm microtubule inner protein 1 C-terminal" evidence="1">
    <location>
        <begin position="102"/>
        <end position="211"/>
    </location>
</feature>
<evidence type="ECO:0000313" key="3">
    <source>
        <dbReference type="Proteomes" id="UP001311232"/>
    </source>
</evidence>
<dbReference type="AlphaFoldDB" id="A0AAV9R2E2"/>
<proteinExistence type="predicted"/>
<protein>
    <recommendedName>
        <fullName evidence="1">Sperm microtubule inner protein 1 C-terminal domain-containing protein</fullName>
    </recommendedName>
</protein>
<evidence type="ECO:0000313" key="2">
    <source>
        <dbReference type="EMBL" id="KAK5602707.1"/>
    </source>
</evidence>
<name>A0AAV9R2E2_9TELE</name>
<sequence>MLGEKKPLKALSDPQLFSLRATQLCNTKRDKTKEMRNLLTTQSQNFYKEQVQKEVLTRLAWKSRYAKLYPSSYNSLEPTKLPQLSKDTQAITAAVPRAPGKQIDLPRPAPPPLHKEGKQHLDVPPVMRPTSPQTRQALYQDSSHNGRGRSLYLRRRSYIRPEKKFDFPLVSSWEYGWRLGDYTVDYRTPSCARSSVVKSTFYARNGVFNNPSATDVTS</sequence>
<accession>A0AAV9R2E2</accession>